<gene>
    <name evidence="2" type="ORF">MORIYA_1928</name>
</gene>
<dbReference type="KEGG" id="mya:MORIYA_1928"/>
<dbReference type="GO" id="GO:0120147">
    <property type="term" value="F:formylglycine-generating oxidase activity"/>
    <property type="evidence" value="ECO:0007669"/>
    <property type="project" value="TreeGrafter"/>
</dbReference>
<dbReference type="Proteomes" id="UP000250163">
    <property type="component" value="Chromosome MORIYA"/>
</dbReference>
<dbReference type="InterPro" id="IPR005532">
    <property type="entry name" value="SUMF_dom"/>
</dbReference>
<dbReference type="OrthoDB" id="9768004at2"/>
<dbReference type="AlphaFoldDB" id="A0A330LQE7"/>
<dbReference type="SUPFAM" id="SSF56436">
    <property type="entry name" value="C-type lectin-like"/>
    <property type="match status" value="1"/>
</dbReference>
<dbReference type="PANTHER" id="PTHR23150:SF19">
    <property type="entry name" value="FORMYLGLYCINE-GENERATING ENZYME"/>
    <property type="match status" value="1"/>
</dbReference>
<keyword evidence="3" id="KW-1185">Reference proteome</keyword>
<dbReference type="InterPro" id="IPR042095">
    <property type="entry name" value="SUMF_sf"/>
</dbReference>
<accession>A0A330LQE7</accession>
<evidence type="ECO:0000259" key="1">
    <source>
        <dbReference type="Pfam" id="PF03781"/>
    </source>
</evidence>
<dbReference type="Pfam" id="PF03781">
    <property type="entry name" value="FGE-sulfatase"/>
    <property type="match status" value="1"/>
</dbReference>
<sequence>MINMTLISGEKFTRGSLESPDEMPLMQVKLDPFFMDVKPVTNEDFQVFIEQGGYQETDLWSSEGLEFISKLGIKEPLYWNDPNWNQADQPVTGISWHEAVAYAKFVGKSLPTEAQWEFAAKGNDNRKYPWGNAEASLLLANFAPDCEPAELNRRSTPWHAHLQNRSPFGCIDMAGNLAEWCQDNYSPNYNWDQSGINPLYKSSITDDFVTRGGSGLHDSEYMRCSSRDPYPPTVRDNIVGFRCVKLLIKDSE</sequence>
<dbReference type="InterPro" id="IPR016187">
    <property type="entry name" value="CTDL_fold"/>
</dbReference>
<dbReference type="InterPro" id="IPR051043">
    <property type="entry name" value="Sulfatase_Mod_Factor_Kinase"/>
</dbReference>
<organism evidence="2 3">
    <name type="scientific">Moritella yayanosii</name>
    <dbReference type="NCBI Taxonomy" id="69539"/>
    <lineage>
        <taxon>Bacteria</taxon>
        <taxon>Pseudomonadati</taxon>
        <taxon>Pseudomonadota</taxon>
        <taxon>Gammaproteobacteria</taxon>
        <taxon>Alteromonadales</taxon>
        <taxon>Moritellaceae</taxon>
        <taxon>Moritella</taxon>
    </lineage>
</organism>
<name>A0A330LQE7_9GAMM</name>
<dbReference type="RefSeq" id="WP_112714494.1">
    <property type="nucleotide sequence ID" value="NZ_LS483250.1"/>
</dbReference>
<protein>
    <recommendedName>
        <fullName evidence="1">Sulfatase-modifying factor enzyme-like domain-containing protein</fullName>
    </recommendedName>
</protein>
<dbReference type="Gene3D" id="3.90.1580.10">
    <property type="entry name" value="paralog of FGE (formylglycine-generating enzyme)"/>
    <property type="match status" value="1"/>
</dbReference>
<proteinExistence type="predicted"/>
<reference evidence="3" key="1">
    <citation type="submission" date="2018-05" db="EMBL/GenBank/DDBJ databases">
        <authorList>
            <person name="Cea G.-C."/>
            <person name="William W."/>
        </authorList>
    </citation>
    <scope>NUCLEOTIDE SEQUENCE [LARGE SCALE GENOMIC DNA]</scope>
    <source>
        <strain evidence="3">DB21MT 5</strain>
    </source>
</reference>
<feature type="domain" description="Sulfatase-modifying factor enzyme-like" evidence="1">
    <location>
        <begin position="4"/>
        <end position="245"/>
    </location>
</feature>
<evidence type="ECO:0000313" key="3">
    <source>
        <dbReference type="Proteomes" id="UP000250163"/>
    </source>
</evidence>
<dbReference type="EMBL" id="LS483250">
    <property type="protein sequence ID" value="SQD78406.1"/>
    <property type="molecule type" value="Genomic_DNA"/>
</dbReference>
<dbReference type="PANTHER" id="PTHR23150">
    <property type="entry name" value="SULFATASE MODIFYING FACTOR 1, 2"/>
    <property type="match status" value="1"/>
</dbReference>
<evidence type="ECO:0000313" key="2">
    <source>
        <dbReference type="EMBL" id="SQD78406.1"/>
    </source>
</evidence>